<evidence type="ECO:0000313" key="2">
    <source>
        <dbReference type="EMBL" id="AGH96974.1"/>
    </source>
</evidence>
<feature type="region of interest" description="Disordered" evidence="1">
    <location>
        <begin position="190"/>
        <end position="212"/>
    </location>
</feature>
<proteinExistence type="predicted"/>
<name>M4VUX3_9BACT</name>
<dbReference type="RefSeq" id="WP_015466539.1">
    <property type="nucleotide sequence ID" value="NC_020812.1"/>
</dbReference>
<evidence type="ECO:0000256" key="1">
    <source>
        <dbReference type="SAM" id="MobiDB-lite"/>
    </source>
</evidence>
<gene>
    <name evidence="2" type="ORF">A11S_137</name>
</gene>
<sequence length="212" mass="23896">MLNVSAAMRRFLDVLFTNNHNHDSDTIPVTQKDLIAVLVRRSLLRADTHQGLAPAANTNGTAAYAARLRNLLSELRADTLHMLVERDITPCLDQRLCYKNDGTIGPLVFAIYYHDHRVLALHDNGKMPSQRGFLDFNIGHDLNLYDAFEHLFDALKYGAPTHPMLIGTAENQRSCAQVFRWMTSDQMQRTLRKNPQLHSPPLRGLAPMAATP</sequence>
<dbReference type="EMBL" id="CP003538">
    <property type="protein sequence ID" value="AGH96974.1"/>
    <property type="molecule type" value="Genomic_DNA"/>
</dbReference>
<reference evidence="2 3" key="1">
    <citation type="journal article" date="2013" name="ISME J.">
        <title>By their genes ye shall know them: genomic signatures of predatory bacteria.</title>
        <authorList>
            <person name="Pasternak Z."/>
            <person name="Pietrokovski S."/>
            <person name="Rotem O."/>
            <person name="Gophna U."/>
            <person name="Lurie-Weinberger M.N."/>
            <person name="Jurkevitch E."/>
        </authorList>
    </citation>
    <scope>NUCLEOTIDE SEQUENCE [LARGE SCALE GENOMIC DNA]</scope>
    <source>
        <strain evidence="2">EPB</strain>
    </source>
</reference>
<dbReference type="OrthoDB" id="9820673at2"/>
<accession>M4VUX3</accession>
<dbReference type="STRING" id="349215.A11S_137"/>
<dbReference type="Proteomes" id="UP000011932">
    <property type="component" value="Chromosome"/>
</dbReference>
<dbReference type="HOGENOM" id="CLU_1303709_0_0_5"/>
<dbReference type="AlphaFoldDB" id="M4VUX3"/>
<evidence type="ECO:0000313" key="3">
    <source>
        <dbReference type="Proteomes" id="UP000011932"/>
    </source>
</evidence>
<organism evidence="2 3">
    <name type="scientific">Micavibrio aeruginosavorus EPB</name>
    <dbReference type="NCBI Taxonomy" id="349215"/>
    <lineage>
        <taxon>Bacteria</taxon>
        <taxon>Pseudomonadati</taxon>
        <taxon>Bdellovibrionota</taxon>
        <taxon>Bdellovibrionia</taxon>
        <taxon>Bdellovibrionales</taxon>
        <taxon>Pseudobdellovibrionaceae</taxon>
        <taxon>Micavibrio</taxon>
    </lineage>
</organism>
<dbReference type="KEGG" id="man:A11S_137"/>
<protein>
    <submittedName>
        <fullName evidence="2">Uncharacterized protein</fullName>
    </submittedName>
</protein>